<evidence type="ECO:0000256" key="8">
    <source>
        <dbReference type="ARBA" id="ARBA00049244"/>
    </source>
</evidence>
<dbReference type="GO" id="GO:0003887">
    <property type="term" value="F:DNA-directed DNA polymerase activity"/>
    <property type="evidence" value="ECO:0007669"/>
    <property type="project" value="UniProtKB-KW"/>
</dbReference>
<name>A0A1F6N2N6_9BACT</name>
<dbReference type="Pfam" id="PF14579">
    <property type="entry name" value="HHH_6"/>
    <property type="match status" value="1"/>
</dbReference>
<dbReference type="InterPro" id="IPR040982">
    <property type="entry name" value="DNA_pol3_finger"/>
</dbReference>
<dbReference type="Gene3D" id="2.170.16.10">
    <property type="entry name" value="Hedgehog/Intein (Hint) domain"/>
    <property type="match status" value="1"/>
</dbReference>
<evidence type="ECO:0000256" key="1">
    <source>
        <dbReference type="ARBA" id="ARBA00012417"/>
    </source>
</evidence>
<dbReference type="Gene3D" id="1.10.150.870">
    <property type="match status" value="1"/>
</dbReference>
<evidence type="ECO:0000256" key="4">
    <source>
        <dbReference type="ARBA" id="ARBA00022705"/>
    </source>
</evidence>
<feature type="domain" description="DOD-type homing endonuclease" evidence="9">
    <location>
        <begin position="870"/>
        <end position="1010"/>
    </location>
</feature>
<comment type="caution">
    <text evidence="10">The sequence shown here is derived from an EMBL/GenBank/DDBJ whole genome shotgun (WGS) entry which is preliminary data.</text>
</comment>
<dbReference type="CDD" id="cd04485">
    <property type="entry name" value="DnaE_OBF"/>
    <property type="match status" value="1"/>
</dbReference>
<dbReference type="InterPro" id="IPR003586">
    <property type="entry name" value="Hint_dom_C"/>
</dbReference>
<dbReference type="NCBIfam" id="TIGR00594">
    <property type="entry name" value="polc"/>
    <property type="match status" value="1"/>
</dbReference>
<dbReference type="GO" id="GO:0004519">
    <property type="term" value="F:endonuclease activity"/>
    <property type="evidence" value="ECO:0007669"/>
    <property type="project" value="InterPro"/>
</dbReference>
<dbReference type="SMART" id="SM00306">
    <property type="entry name" value="HintN"/>
    <property type="match status" value="1"/>
</dbReference>
<sequence length="1606" mass="180668">MTDFVHLHVHSHYSLLNGLTKIKALVKAAKARGFSALALTDYGSMYGAIEFYQACLAEGIKPIIGFEAYIAPRSRLDKDPAHDSTLYHLILLAENYNGYKNLMKLSSFGHLEGFFNGKPRIDKELLRKYHENIIVLSGPIEGEIPTLIKNGEIAKAKAVAREYQEMFSSTSLTASGSDYFYLELEDHPAISGQIEVNTKLIELGKELGIPLVVTRDVHYLNPDDDEAQDILRCIAEGWRVDQPNRIDYRGVDRSFATGDDIAARFRHVPEAIANTIKIAERVNIQIELNKWHFAPVELPPGKTADDVLAEEAHNRVTIYFKEKTAELTERLNYELEIIKTKKYSPYFLCVADFVRYAKDHGIVESTRGSAAGSLVSYVMGITTVDPMRFNLPFERFLNPFRPSPPDVDTDFADDRRDEMIEYVTKKYGADKVAQIITFGTMAARASVRDVGRALGFAYSFCDQVAKLIPQGAQGFPMTIGRALTEEPDLKKLYEQNADVKRLLDLARKVEGCARHTSIHAAGVVIAPTALMDFSPVQYETGGTRITTQYEMKSVEAAGVLKNDFLGIRNLAILGNAVEFVKKTTGQEIDIYNLPLDDAKVYEMLARGETMGVFQLGGSGMTRWLKELKPNRIEDIMAMVALYRPGPMESIPEYIRRKYNPEAVKFFDSRLEKILGASYGLLVYQDDVMLTAIALAGYDWMEADKFRKAMGKKIPEEMAKQKEQFYKGCQEIGKVKKDIVDEIWHAIEPFAAYGFNKCLVGETEIVDAATGAIRTIKEMYEQKSRMSVLSLSGYKKLIKRKIIDIYKNGKKPVWEITIRSGRKITATGNHPFLKFGGWFNLEKLCVGDLIAVPRKIDYRPSADLDSKKLKVLGYLLSEGNLCHPYGVYFYSSVEVEIQDFITAVKSFSNSNVTINRSKSAAAVYVGQINPKFRNNLMLWLKELGLYNKKATEKFIPEFIFKLSPEKIAVLVGSMWQGDGCVHDDKNGQIYYATSSEKLAQQMQHLLLRLDILSTIYTKKFTYRNGLKIGYTINISRYNNLANFAHTVGQHLLPNKKIILNNIIKKNKILNGTLHTGVARGSKDVVPAQILELIRKELGQKGITIKTISQELKIAERLFYQDTKRKGYLRETVGKIGIYLKSTKLLQEARSELYWDEIVSIKSRGMQETYDLTVLGEHNFVANDFVVHNSHAASYGIVAYQTAYLKAHYPVQFMTAILQAEASDLEKVAAIVYECGRMGIEVLPPDINESFKSFAMVSKPGLLDPAQGKPGRIRFGLNAIKNVGEHICEVIYRERKEHGAYQSLENFLERITDKDLNKKSLESLVVAGALDCFGFDRNVLFANSENMLFFYRQARDRELTKQDSLFAATDISLDSKVMLKPAPNATMEQKLTWEKDLLGLYLSAHPLHPFVDALKGVVIPLAEVESAPRDSWVVCFGVVESIKKKITKKGDMMLFVVIQDLSATMELLVFPKTYARTKDLWLERALICIVGKTPREEGENKIFVENAYELRRETISDLARQLALSVGQKLNSDVGAVPEKYLRIILSADELQTSAEPIKTILATHPGDTTVYLQVGTGTIKVGTKVNASEELLSELIKILGDAKVEMF</sequence>
<dbReference type="InterPro" id="IPR027434">
    <property type="entry name" value="Homing_endonucl"/>
</dbReference>
<dbReference type="InterPro" id="IPR029460">
    <property type="entry name" value="DNAPol_HHH"/>
</dbReference>
<evidence type="ECO:0000256" key="2">
    <source>
        <dbReference type="ARBA" id="ARBA00022679"/>
    </source>
</evidence>
<dbReference type="CDD" id="cd00081">
    <property type="entry name" value="Hint"/>
    <property type="match status" value="1"/>
</dbReference>
<dbReference type="Gene3D" id="3.10.28.10">
    <property type="entry name" value="Homing endonucleases"/>
    <property type="match status" value="1"/>
</dbReference>
<dbReference type="EMBL" id="MFQH01000017">
    <property type="protein sequence ID" value="OGH78144.1"/>
    <property type="molecule type" value="Genomic_DNA"/>
</dbReference>
<dbReference type="InterPro" id="IPR030934">
    <property type="entry name" value="Intein_C"/>
</dbReference>
<keyword evidence="4" id="KW-0235">DNA replication</keyword>
<dbReference type="GO" id="GO:0016539">
    <property type="term" value="P:intein-mediated protein splicing"/>
    <property type="evidence" value="ECO:0007669"/>
    <property type="project" value="InterPro"/>
</dbReference>
<reference evidence="10 11" key="1">
    <citation type="journal article" date="2016" name="Nat. Commun.">
        <title>Thousands of microbial genomes shed light on interconnected biogeochemical processes in an aquifer system.</title>
        <authorList>
            <person name="Anantharaman K."/>
            <person name="Brown C.T."/>
            <person name="Hug L.A."/>
            <person name="Sharon I."/>
            <person name="Castelle C.J."/>
            <person name="Probst A.J."/>
            <person name="Thomas B.C."/>
            <person name="Singh A."/>
            <person name="Wilkins M.J."/>
            <person name="Karaoz U."/>
            <person name="Brodie E.L."/>
            <person name="Williams K.H."/>
            <person name="Hubbard S.S."/>
            <person name="Banfield J.F."/>
        </authorList>
    </citation>
    <scope>NUCLEOTIDE SEQUENCE [LARGE SCALE GENOMIC DNA]</scope>
</reference>
<dbReference type="Pfam" id="PF02811">
    <property type="entry name" value="PHP"/>
    <property type="match status" value="1"/>
</dbReference>
<dbReference type="NCBIfam" id="TIGR01445">
    <property type="entry name" value="intein_Nterm"/>
    <property type="match status" value="1"/>
</dbReference>
<comment type="catalytic activity">
    <reaction evidence="8">
        <text>DNA(n) + a 2'-deoxyribonucleoside 5'-triphosphate = DNA(n+1) + diphosphate</text>
        <dbReference type="Rhea" id="RHEA:22508"/>
        <dbReference type="Rhea" id="RHEA-COMP:17339"/>
        <dbReference type="Rhea" id="RHEA-COMP:17340"/>
        <dbReference type="ChEBI" id="CHEBI:33019"/>
        <dbReference type="ChEBI" id="CHEBI:61560"/>
        <dbReference type="ChEBI" id="CHEBI:173112"/>
        <dbReference type="EC" id="2.7.7.7"/>
    </reaction>
</comment>
<dbReference type="InterPro" id="IPR004860">
    <property type="entry name" value="LAGLIDADG_dom"/>
</dbReference>
<dbReference type="InterPro" id="IPR006141">
    <property type="entry name" value="Intein_N"/>
</dbReference>
<evidence type="ECO:0000259" key="9">
    <source>
        <dbReference type="PROSITE" id="PS50819"/>
    </source>
</evidence>
<dbReference type="Pfam" id="PF14528">
    <property type="entry name" value="LAGLIDADG_3"/>
    <property type="match status" value="1"/>
</dbReference>
<protein>
    <recommendedName>
        <fullName evidence="1">DNA-directed DNA polymerase</fullName>
        <ecNumber evidence="1">2.7.7.7</ecNumber>
    </recommendedName>
</protein>
<evidence type="ECO:0000256" key="7">
    <source>
        <dbReference type="ARBA" id="ARBA00023000"/>
    </source>
</evidence>
<keyword evidence="6" id="KW-0239">DNA-directed DNA polymerase</keyword>
<dbReference type="SMART" id="SM00305">
    <property type="entry name" value="HintC"/>
    <property type="match status" value="1"/>
</dbReference>
<keyword evidence="7" id="KW-0651">Protein splicing</keyword>
<dbReference type="PANTHER" id="PTHR32294">
    <property type="entry name" value="DNA POLYMERASE III SUBUNIT ALPHA"/>
    <property type="match status" value="1"/>
</dbReference>
<dbReference type="InterPro" id="IPR004013">
    <property type="entry name" value="PHP_dom"/>
</dbReference>
<dbReference type="InterPro" id="IPR003141">
    <property type="entry name" value="Pol/His_phosphatase_N"/>
</dbReference>
<dbReference type="InterPro" id="IPR006142">
    <property type="entry name" value="INTEIN"/>
</dbReference>
<dbReference type="InterPro" id="IPR003587">
    <property type="entry name" value="Hint_dom_N"/>
</dbReference>
<dbReference type="PRINTS" id="PR00379">
    <property type="entry name" value="INTEIN"/>
</dbReference>
<dbReference type="InterPro" id="IPR016195">
    <property type="entry name" value="Pol/histidinol_Pase-like"/>
</dbReference>
<evidence type="ECO:0000256" key="3">
    <source>
        <dbReference type="ARBA" id="ARBA00022695"/>
    </source>
</evidence>
<evidence type="ECO:0000313" key="10">
    <source>
        <dbReference type="EMBL" id="OGH78144.1"/>
    </source>
</evidence>
<dbReference type="CDD" id="cd12113">
    <property type="entry name" value="PHP_PolIIIA_DnaE3"/>
    <property type="match status" value="1"/>
</dbReference>
<dbReference type="InterPro" id="IPR011708">
    <property type="entry name" value="DNA_pol3_alpha_NTPase_dom"/>
</dbReference>
<proteinExistence type="predicted"/>
<dbReference type="Gene3D" id="1.10.10.1600">
    <property type="entry name" value="Bacterial DNA polymerase III alpha subunit, thumb domain"/>
    <property type="match status" value="1"/>
</dbReference>
<evidence type="ECO:0000313" key="11">
    <source>
        <dbReference type="Proteomes" id="UP000177040"/>
    </source>
</evidence>
<dbReference type="PROSITE" id="PS50819">
    <property type="entry name" value="INTEIN_ENDONUCLEASE"/>
    <property type="match status" value="1"/>
</dbReference>
<dbReference type="GO" id="GO:0006260">
    <property type="term" value="P:DNA replication"/>
    <property type="evidence" value="ECO:0007669"/>
    <property type="project" value="UniProtKB-KW"/>
</dbReference>
<dbReference type="Proteomes" id="UP000177040">
    <property type="component" value="Unassembled WGS sequence"/>
</dbReference>
<gene>
    <name evidence="10" type="ORF">A2983_03665</name>
</gene>
<dbReference type="InterPro" id="IPR004042">
    <property type="entry name" value="Intein_endonuc_central"/>
</dbReference>
<dbReference type="EC" id="2.7.7.7" evidence="1"/>
<keyword evidence="5" id="KW-0068">Autocatalytic cleavage</keyword>
<dbReference type="PROSITE" id="PS50817">
    <property type="entry name" value="INTEIN_N_TER"/>
    <property type="match status" value="1"/>
</dbReference>
<dbReference type="Pfam" id="PF17657">
    <property type="entry name" value="DNA_pol3_finger"/>
    <property type="match status" value="1"/>
</dbReference>
<dbReference type="SUPFAM" id="SSF55608">
    <property type="entry name" value="Homing endonucleases"/>
    <property type="match status" value="1"/>
</dbReference>
<dbReference type="InterPro" id="IPR004805">
    <property type="entry name" value="DnaE2/DnaE/PolC"/>
</dbReference>
<dbReference type="GO" id="GO:0008408">
    <property type="term" value="F:3'-5' exonuclease activity"/>
    <property type="evidence" value="ECO:0007669"/>
    <property type="project" value="InterPro"/>
</dbReference>
<keyword evidence="3" id="KW-0548">Nucleotidyltransferase</keyword>
<evidence type="ECO:0000256" key="6">
    <source>
        <dbReference type="ARBA" id="ARBA00022932"/>
    </source>
</evidence>
<dbReference type="PANTHER" id="PTHR32294:SF0">
    <property type="entry name" value="DNA POLYMERASE III SUBUNIT ALPHA"/>
    <property type="match status" value="1"/>
</dbReference>
<dbReference type="InterPro" id="IPR041931">
    <property type="entry name" value="DNA_pol3_alpha_thumb_dom"/>
</dbReference>
<keyword evidence="2" id="KW-0808">Transferase</keyword>
<dbReference type="PROSITE" id="PS50818">
    <property type="entry name" value="INTEIN_C_TER"/>
    <property type="match status" value="1"/>
</dbReference>
<dbReference type="SUPFAM" id="SSF51294">
    <property type="entry name" value="Hedgehog/intein (Hint) domain"/>
    <property type="match status" value="1"/>
</dbReference>
<dbReference type="Pfam" id="PF07733">
    <property type="entry name" value="DNA_pol3_alpha"/>
    <property type="match status" value="1"/>
</dbReference>
<organism evidence="10 11">
    <name type="scientific">Candidatus Magasanikbacteria bacterium RIFCSPLOWO2_01_FULL_40_15</name>
    <dbReference type="NCBI Taxonomy" id="1798686"/>
    <lineage>
        <taxon>Bacteria</taxon>
        <taxon>Candidatus Magasanikiibacteriota</taxon>
    </lineage>
</organism>
<dbReference type="Pfam" id="PF14890">
    <property type="entry name" value="Intein_splicing"/>
    <property type="match status" value="1"/>
</dbReference>
<dbReference type="SUPFAM" id="SSF89550">
    <property type="entry name" value="PHP domain-like"/>
    <property type="match status" value="1"/>
</dbReference>
<dbReference type="NCBIfam" id="TIGR01443">
    <property type="entry name" value="intein_Cterm"/>
    <property type="match status" value="1"/>
</dbReference>
<dbReference type="Gene3D" id="3.20.20.140">
    <property type="entry name" value="Metal-dependent hydrolases"/>
    <property type="match status" value="1"/>
</dbReference>
<dbReference type="InterPro" id="IPR036844">
    <property type="entry name" value="Hint_dom_sf"/>
</dbReference>
<dbReference type="SMART" id="SM00481">
    <property type="entry name" value="POLIIIAc"/>
    <property type="match status" value="1"/>
</dbReference>
<evidence type="ECO:0000256" key="5">
    <source>
        <dbReference type="ARBA" id="ARBA00022813"/>
    </source>
</evidence>
<accession>A0A1F6N2N6</accession>